<dbReference type="Proteomes" id="UP000470772">
    <property type="component" value="Unassembled WGS sequence"/>
</dbReference>
<keyword evidence="2" id="KW-1185">Reference proteome</keyword>
<reference evidence="1 2" key="1">
    <citation type="submission" date="2019-10" db="EMBL/GenBank/DDBJ databases">
        <title>Sequencing and Assembly of Multiple Reported Metal-Biooxidizing Members of the Extremely Thermoacidophilic Archaeal Family Sulfolobaceae.</title>
        <authorList>
            <person name="Counts J.A."/>
            <person name="Kelly R.M."/>
        </authorList>
    </citation>
    <scope>NUCLEOTIDE SEQUENCE [LARGE SCALE GENOMIC DNA]</scope>
    <source>
        <strain evidence="1 2">DSM 6482</strain>
    </source>
</reference>
<gene>
    <name evidence="1" type="ORF">GC250_03045</name>
</gene>
<accession>A0A6A9QTI6</accession>
<dbReference type="AlphaFoldDB" id="A0A6A9QTI6"/>
<sequence>MTYAFDTGKTVVTLALMSKTRGYLRQMKRAIDLFLEENKDFPVLLPLSKEEFLGELLLRISDHIPIILNFKLKNPYMRNIIKQIQLPPFIEREKIDSSKSGTVIVMKIEERKVRLLLVIKRKNFILKTEISNEIDIIKNFNGKISDKSPLNMIISKAIEDMAPILIN</sequence>
<dbReference type="EMBL" id="WGGD01000005">
    <property type="protein sequence ID" value="MUN28462.1"/>
    <property type="molecule type" value="Genomic_DNA"/>
</dbReference>
<proteinExistence type="predicted"/>
<protein>
    <submittedName>
        <fullName evidence="1">Uncharacterized protein</fullName>
    </submittedName>
</protein>
<dbReference type="RefSeq" id="WP_156016259.1">
    <property type="nucleotide sequence ID" value="NZ_WGGD01000005.1"/>
</dbReference>
<evidence type="ECO:0000313" key="1">
    <source>
        <dbReference type="EMBL" id="MUN28462.1"/>
    </source>
</evidence>
<evidence type="ECO:0000313" key="2">
    <source>
        <dbReference type="Proteomes" id="UP000470772"/>
    </source>
</evidence>
<organism evidence="1 2">
    <name type="scientific">Sulfuracidifex metallicus DSM 6482 = JCM 9184</name>
    <dbReference type="NCBI Taxonomy" id="523847"/>
    <lineage>
        <taxon>Archaea</taxon>
        <taxon>Thermoproteota</taxon>
        <taxon>Thermoprotei</taxon>
        <taxon>Sulfolobales</taxon>
        <taxon>Sulfolobaceae</taxon>
        <taxon>Sulfuracidifex</taxon>
    </lineage>
</organism>
<name>A0A6A9QTI6_SULME</name>
<comment type="caution">
    <text evidence="1">The sequence shown here is derived from an EMBL/GenBank/DDBJ whole genome shotgun (WGS) entry which is preliminary data.</text>
</comment>